<sequence>MGKWTPPPPPPPLPQQQQQQQSLPIADSKKLKVNNAMPCLPILLIHVSEFNALQGVMGCLVSFFCTTNRPNRRRTPSFYSDQRLNNSRLISY</sequence>
<evidence type="ECO:0000256" key="1">
    <source>
        <dbReference type="SAM" id="MobiDB-lite"/>
    </source>
</evidence>
<evidence type="ECO:0000313" key="3">
    <source>
        <dbReference type="Proteomes" id="UP000054995"/>
    </source>
</evidence>
<accession>A0A0V1FHT9</accession>
<evidence type="ECO:0000313" key="2">
    <source>
        <dbReference type="EMBL" id="KRY85311.1"/>
    </source>
</evidence>
<feature type="compositionally biased region" description="Low complexity" evidence="1">
    <location>
        <begin position="15"/>
        <end position="24"/>
    </location>
</feature>
<feature type="compositionally biased region" description="Pro residues" evidence="1">
    <location>
        <begin position="1"/>
        <end position="14"/>
    </location>
</feature>
<name>A0A0V1FHT9_TRIPS</name>
<feature type="region of interest" description="Disordered" evidence="1">
    <location>
        <begin position="69"/>
        <end position="92"/>
    </location>
</feature>
<dbReference type="AlphaFoldDB" id="A0A0V1FHT9"/>
<proteinExistence type="predicted"/>
<reference evidence="2 3" key="1">
    <citation type="submission" date="2015-01" db="EMBL/GenBank/DDBJ databases">
        <title>Evolution of Trichinella species and genotypes.</title>
        <authorList>
            <person name="Korhonen P.K."/>
            <person name="Edoardo P."/>
            <person name="Giuseppe L.R."/>
            <person name="Gasser R.B."/>
        </authorList>
    </citation>
    <scope>NUCLEOTIDE SEQUENCE [LARGE SCALE GENOMIC DNA]</scope>
    <source>
        <strain evidence="2">ISS470</strain>
    </source>
</reference>
<protein>
    <submittedName>
        <fullName evidence="2">Uncharacterized protein</fullName>
    </submittedName>
</protein>
<feature type="compositionally biased region" description="Polar residues" evidence="1">
    <location>
        <begin position="77"/>
        <end position="92"/>
    </location>
</feature>
<dbReference type="EMBL" id="JYDT01000093">
    <property type="protein sequence ID" value="KRY85311.1"/>
    <property type="molecule type" value="Genomic_DNA"/>
</dbReference>
<keyword evidence="3" id="KW-1185">Reference proteome</keyword>
<dbReference type="OrthoDB" id="10381093at2759"/>
<feature type="region of interest" description="Disordered" evidence="1">
    <location>
        <begin position="1"/>
        <end position="27"/>
    </location>
</feature>
<dbReference type="Proteomes" id="UP000054995">
    <property type="component" value="Unassembled WGS sequence"/>
</dbReference>
<comment type="caution">
    <text evidence="2">The sequence shown here is derived from an EMBL/GenBank/DDBJ whole genome shotgun (WGS) entry which is preliminary data.</text>
</comment>
<organism evidence="2 3">
    <name type="scientific">Trichinella pseudospiralis</name>
    <name type="common">Parasitic roundworm</name>
    <dbReference type="NCBI Taxonomy" id="6337"/>
    <lineage>
        <taxon>Eukaryota</taxon>
        <taxon>Metazoa</taxon>
        <taxon>Ecdysozoa</taxon>
        <taxon>Nematoda</taxon>
        <taxon>Enoplea</taxon>
        <taxon>Dorylaimia</taxon>
        <taxon>Trichinellida</taxon>
        <taxon>Trichinellidae</taxon>
        <taxon>Trichinella</taxon>
    </lineage>
</organism>
<gene>
    <name evidence="2" type="ORF">T4D_15252</name>
</gene>